<dbReference type="EMBL" id="MT144004">
    <property type="protein sequence ID" value="QJA46183.1"/>
    <property type="molecule type" value="Genomic_DNA"/>
</dbReference>
<proteinExistence type="predicted"/>
<name>A0A6H1ZE41_9ZZZZ</name>
<evidence type="ECO:0008006" key="2">
    <source>
        <dbReference type="Google" id="ProtNLM"/>
    </source>
</evidence>
<organism evidence="1">
    <name type="scientific">viral metagenome</name>
    <dbReference type="NCBI Taxonomy" id="1070528"/>
    <lineage>
        <taxon>unclassified sequences</taxon>
        <taxon>metagenomes</taxon>
        <taxon>organismal metagenomes</taxon>
    </lineage>
</organism>
<gene>
    <name evidence="1" type="ORF">TM448A00336_0032</name>
</gene>
<reference evidence="1" key="1">
    <citation type="submission" date="2020-03" db="EMBL/GenBank/DDBJ databases">
        <title>The deep terrestrial virosphere.</title>
        <authorList>
            <person name="Holmfeldt K."/>
            <person name="Nilsson E."/>
            <person name="Simone D."/>
            <person name="Lopez-Fernandez M."/>
            <person name="Wu X."/>
            <person name="de Brujin I."/>
            <person name="Lundin D."/>
            <person name="Andersson A."/>
            <person name="Bertilsson S."/>
            <person name="Dopson M."/>
        </authorList>
    </citation>
    <scope>NUCLEOTIDE SEQUENCE</scope>
    <source>
        <strain evidence="1">TM448A00336</strain>
    </source>
</reference>
<dbReference type="AlphaFoldDB" id="A0A6H1ZE41"/>
<evidence type="ECO:0000313" key="1">
    <source>
        <dbReference type="EMBL" id="QJA46183.1"/>
    </source>
</evidence>
<protein>
    <recommendedName>
        <fullName evidence="2">Tail protein</fullName>
    </recommendedName>
</protein>
<sequence length="175" mass="19850">MSKLRVTVNAKGLDTKLLSEQAIRDALRGVGYKYMLQVRKRTERGESVDGGTFKPYSPKYEERKTLAGRMGRNYWLRMTGQMMSSMIVSVVGRMVTVTFEGTRMVQSFRRKGPSKARPLTYSDRPGGQVSNALIAWANNRIRPFVGVNQKELAELRDFLRRTLAKAIRSSKTQPA</sequence>
<accession>A0A6H1ZE41</accession>